<evidence type="ECO:0000256" key="1">
    <source>
        <dbReference type="SAM" id="MobiDB-lite"/>
    </source>
</evidence>
<feature type="region of interest" description="Disordered" evidence="1">
    <location>
        <begin position="265"/>
        <end position="284"/>
    </location>
</feature>
<feature type="region of interest" description="Disordered" evidence="1">
    <location>
        <begin position="126"/>
        <end position="151"/>
    </location>
</feature>
<feature type="compositionally biased region" description="Basic and acidic residues" evidence="1">
    <location>
        <begin position="126"/>
        <end position="138"/>
    </location>
</feature>
<sequence length="612" mass="68113">MAQHIPLEVTVELVLASLLRISHPDLRRYAQEGVDTSPISALGVRWGPRDPRQQDRRFADVPIRHDFTPDSSAPTTLTPTEDVHVQGSLDTVDTQMTSIVQDSMPLREGEGTVTGADSLLSTLSTMKEEKEEKAREEGESAMGEEEGESTMPMGMLTSATFLRLLEAGSPSSPDWCALMGRLLSYLPEDNEEIRDQFISWALEDVGGRKEGLLAWLYAEYGKEGYTHWQVRSLERLLPLCLRDTPKKSTLEDKENGVNVLQRILNPEQKEGAKEEEEKGKEDEKWGPECGAWVNLLTDLPEVDISHALVFVSTLLGLKSPAPEKESEEGMNENQVVPSSPKLGIHSIETLLTSRADHILRTALLSLLLPITIHPEMLRGSALEGKREGEEKEEGEHAETLQNGDTISLACLSVLTRTVRNWIGRGSCSSLLQEVRSFAIQSLTELTQTTLSVHEEEEGKKEGEDVEMMDQEANEETKKEKAEEEEGEGMDDKLPKDDHSAPANTMTLAEMRRRIWLFLALTREDLNLLPIYFDLYVGAAEEVKRLMRTEIRPLVPCLLRPPSGSGEEGAGVDERIIGLITDFPKGSDLLVLRFLILLTEGKKLMDILGGAVF</sequence>
<proteinExistence type="predicted"/>
<dbReference type="InterPro" id="IPR021850">
    <property type="entry name" value="Symplekin/Pta1"/>
</dbReference>
<feature type="compositionally biased region" description="Basic and acidic residues" evidence="1">
    <location>
        <begin position="452"/>
        <end position="462"/>
    </location>
</feature>
<organism evidence="2 3">
    <name type="scientific">Piptocephalis cylindrospora</name>
    <dbReference type="NCBI Taxonomy" id="1907219"/>
    <lineage>
        <taxon>Eukaryota</taxon>
        <taxon>Fungi</taxon>
        <taxon>Fungi incertae sedis</taxon>
        <taxon>Zoopagomycota</taxon>
        <taxon>Zoopagomycotina</taxon>
        <taxon>Zoopagomycetes</taxon>
        <taxon>Zoopagales</taxon>
        <taxon>Piptocephalidaceae</taxon>
        <taxon>Piptocephalis</taxon>
    </lineage>
</organism>
<dbReference type="GO" id="GO:0005847">
    <property type="term" value="C:mRNA cleavage and polyadenylation specificity factor complex"/>
    <property type="evidence" value="ECO:0007669"/>
    <property type="project" value="TreeGrafter"/>
</dbReference>
<accession>A0A4P9Y0E4</accession>
<dbReference type="EMBL" id="KZ989077">
    <property type="protein sequence ID" value="RKP11240.1"/>
    <property type="molecule type" value="Genomic_DNA"/>
</dbReference>
<dbReference type="OrthoDB" id="331600at2759"/>
<feature type="compositionally biased region" description="Basic and acidic residues" evidence="1">
    <location>
        <begin position="489"/>
        <end position="499"/>
    </location>
</feature>
<feature type="compositionally biased region" description="Basic and acidic residues" evidence="1">
    <location>
        <begin position="267"/>
        <end position="284"/>
    </location>
</feature>
<dbReference type="PANTHER" id="PTHR15245:SF20">
    <property type="entry name" value="SYMPLEKIN"/>
    <property type="match status" value="1"/>
</dbReference>
<dbReference type="AlphaFoldDB" id="A0A4P9Y0E4"/>
<gene>
    <name evidence="2" type="ORF">BJ684DRAFT_22209</name>
</gene>
<evidence type="ECO:0000313" key="2">
    <source>
        <dbReference type="EMBL" id="RKP11240.1"/>
    </source>
</evidence>
<keyword evidence="3" id="KW-1185">Reference proteome</keyword>
<dbReference type="PANTHER" id="PTHR15245">
    <property type="entry name" value="SYMPLEKIN-RELATED"/>
    <property type="match status" value="1"/>
</dbReference>
<evidence type="ECO:0000313" key="3">
    <source>
        <dbReference type="Proteomes" id="UP000267251"/>
    </source>
</evidence>
<dbReference type="Proteomes" id="UP000267251">
    <property type="component" value="Unassembled WGS sequence"/>
</dbReference>
<reference evidence="3" key="1">
    <citation type="journal article" date="2018" name="Nat. Microbiol.">
        <title>Leveraging single-cell genomics to expand the fungal tree of life.</title>
        <authorList>
            <person name="Ahrendt S.R."/>
            <person name="Quandt C.A."/>
            <person name="Ciobanu D."/>
            <person name="Clum A."/>
            <person name="Salamov A."/>
            <person name="Andreopoulos B."/>
            <person name="Cheng J.F."/>
            <person name="Woyke T."/>
            <person name="Pelin A."/>
            <person name="Henrissat B."/>
            <person name="Reynolds N.K."/>
            <person name="Benny G.L."/>
            <person name="Smith M.E."/>
            <person name="James T.Y."/>
            <person name="Grigoriev I.V."/>
        </authorList>
    </citation>
    <scope>NUCLEOTIDE SEQUENCE [LARGE SCALE GENOMIC DNA]</scope>
</reference>
<feature type="region of interest" description="Disordered" evidence="1">
    <location>
        <begin position="449"/>
        <end position="499"/>
    </location>
</feature>
<protein>
    <submittedName>
        <fullName evidence="2">Uncharacterized protein</fullName>
    </submittedName>
</protein>
<feature type="compositionally biased region" description="Acidic residues" evidence="1">
    <location>
        <begin position="463"/>
        <end position="473"/>
    </location>
</feature>
<name>A0A4P9Y0E4_9FUNG</name>